<dbReference type="EMBL" id="JABVED010000006">
    <property type="protein sequence ID" value="MBC6448092.1"/>
    <property type="molecule type" value="Genomic_DNA"/>
</dbReference>
<feature type="compositionally biased region" description="Basic and acidic residues" evidence="1">
    <location>
        <begin position="31"/>
        <end position="40"/>
    </location>
</feature>
<feature type="region of interest" description="Disordered" evidence="1">
    <location>
        <begin position="21"/>
        <end position="50"/>
    </location>
</feature>
<protein>
    <submittedName>
        <fullName evidence="2">Uncharacterized protein</fullName>
    </submittedName>
</protein>
<accession>A0ABR7L681</accession>
<sequence>MDAPVSVWSSRVHISGAQVGAELGNGLDPQLEPRDRELQRHPVVCGDSEG</sequence>
<gene>
    <name evidence="2" type="ORF">GPZ80_13030</name>
</gene>
<reference evidence="2 3" key="1">
    <citation type="submission" date="2020-06" db="EMBL/GenBank/DDBJ databases">
        <title>Actinokineospora xiongansis sp. nov., isolated from soil of Baiyangdian.</title>
        <authorList>
            <person name="Zhang X."/>
        </authorList>
    </citation>
    <scope>NUCLEOTIDE SEQUENCE [LARGE SCALE GENOMIC DNA]</scope>
    <source>
        <strain evidence="2 3">HBU206404</strain>
    </source>
</reference>
<dbReference type="RefSeq" id="WP_187220589.1">
    <property type="nucleotide sequence ID" value="NZ_JABVED010000006.1"/>
</dbReference>
<evidence type="ECO:0000313" key="3">
    <source>
        <dbReference type="Proteomes" id="UP000734823"/>
    </source>
</evidence>
<evidence type="ECO:0000313" key="2">
    <source>
        <dbReference type="EMBL" id="MBC6448092.1"/>
    </source>
</evidence>
<evidence type="ECO:0000256" key="1">
    <source>
        <dbReference type="SAM" id="MobiDB-lite"/>
    </source>
</evidence>
<name>A0ABR7L681_9PSEU</name>
<keyword evidence="3" id="KW-1185">Reference proteome</keyword>
<proteinExistence type="predicted"/>
<organism evidence="2 3">
    <name type="scientific">Actinokineospora xionganensis</name>
    <dbReference type="NCBI Taxonomy" id="2684470"/>
    <lineage>
        <taxon>Bacteria</taxon>
        <taxon>Bacillati</taxon>
        <taxon>Actinomycetota</taxon>
        <taxon>Actinomycetes</taxon>
        <taxon>Pseudonocardiales</taxon>
        <taxon>Pseudonocardiaceae</taxon>
        <taxon>Actinokineospora</taxon>
    </lineage>
</organism>
<comment type="caution">
    <text evidence="2">The sequence shown here is derived from an EMBL/GenBank/DDBJ whole genome shotgun (WGS) entry which is preliminary data.</text>
</comment>
<dbReference type="Proteomes" id="UP000734823">
    <property type="component" value="Unassembled WGS sequence"/>
</dbReference>